<dbReference type="CDD" id="cd00303">
    <property type="entry name" value="retropepsin_like"/>
    <property type="match status" value="1"/>
</dbReference>
<dbReference type="WBParaSite" id="nRc.2.0.1.t06154-RA">
    <property type="protein sequence ID" value="nRc.2.0.1.t06154-RA"/>
    <property type="gene ID" value="nRc.2.0.1.g06154"/>
</dbReference>
<dbReference type="AlphaFoldDB" id="A0A915HW82"/>
<sequence>MPCFNPTAALLPLEQHFYRLPAPRRSAADTTAHSSGPAISSQSKPDTNMVAAWLMTANTAMGIRPCIVGWDSTKPQGQLPWDFCLAICNTNEVPSANDALRKYTRTNAFHFPVKIGSINMNALSDTGAQCSIISSSLMKHAFNKKMLTLPVCLQIKVANSAIVQAHEQVFVNMESELGNYAIQCVVLNNDTQFQFIIRMDFLVHPKINTLLIFKEEFIKIGNKCLLL</sequence>
<dbReference type="InterPro" id="IPR021109">
    <property type="entry name" value="Peptidase_aspartic_dom_sf"/>
</dbReference>
<organism evidence="1 2">
    <name type="scientific">Romanomermis culicivorax</name>
    <name type="common">Nematode worm</name>
    <dbReference type="NCBI Taxonomy" id="13658"/>
    <lineage>
        <taxon>Eukaryota</taxon>
        <taxon>Metazoa</taxon>
        <taxon>Ecdysozoa</taxon>
        <taxon>Nematoda</taxon>
        <taxon>Enoplea</taxon>
        <taxon>Dorylaimia</taxon>
        <taxon>Mermithida</taxon>
        <taxon>Mermithoidea</taxon>
        <taxon>Mermithidae</taxon>
        <taxon>Romanomermis</taxon>
    </lineage>
</organism>
<dbReference type="SUPFAM" id="SSF50630">
    <property type="entry name" value="Acid proteases"/>
    <property type="match status" value="1"/>
</dbReference>
<reference evidence="2" key="1">
    <citation type="submission" date="2022-11" db="UniProtKB">
        <authorList>
            <consortium name="WormBaseParasite"/>
        </authorList>
    </citation>
    <scope>IDENTIFICATION</scope>
</reference>
<dbReference type="InterPro" id="IPR001969">
    <property type="entry name" value="Aspartic_peptidase_AS"/>
</dbReference>
<dbReference type="Pfam" id="PF13650">
    <property type="entry name" value="Asp_protease_2"/>
    <property type="match status" value="1"/>
</dbReference>
<accession>A0A915HW82</accession>
<name>A0A915HW82_ROMCU</name>
<dbReference type="PROSITE" id="PS00141">
    <property type="entry name" value="ASP_PROTEASE"/>
    <property type="match status" value="1"/>
</dbReference>
<dbReference type="GO" id="GO:0006508">
    <property type="term" value="P:proteolysis"/>
    <property type="evidence" value="ECO:0007669"/>
    <property type="project" value="InterPro"/>
</dbReference>
<evidence type="ECO:0000313" key="1">
    <source>
        <dbReference type="Proteomes" id="UP000887565"/>
    </source>
</evidence>
<proteinExistence type="predicted"/>
<evidence type="ECO:0000313" key="2">
    <source>
        <dbReference type="WBParaSite" id="nRc.2.0.1.t06154-RA"/>
    </source>
</evidence>
<dbReference type="Gene3D" id="2.40.70.10">
    <property type="entry name" value="Acid Proteases"/>
    <property type="match status" value="1"/>
</dbReference>
<dbReference type="GO" id="GO:0004190">
    <property type="term" value="F:aspartic-type endopeptidase activity"/>
    <property type="evidence" value="ECO:0007669"/>
    <property type="project" value="InterPro"/>
</dbReference>
<protein>
    <submittedName>
        <fullName evidence="2">Peptidase A2 domain-containing protein</fullName>
    </submittedName>
</protein>
<dbReference type="Proteomes" id="UP000887565">
    <property type="component" value="Unplaced"/>
</dbReference>
<keyword evidence="1" id="KW-1185">Reference proteome</keyword>